<name>A0ABT2TRE7_9FIRM</name>
<comment type="caution">
    <text evidence="4">The sequence shown here is derived from an EMBL/GenBank/DDBJ whole genome shotgun (WGS) entry which is preliminary data.</text>
</comment>
<feature type="region of interest" description="Disordered" evidence="1">
    <location>
        <begin position="24"/>
        <end position="43"/>
    </location>
</feature>
<feature type="domain" description="Prophage endopeptidase tail N-terminal" evidence="3">
    <location>
        <begin position="398"/>
        <end position="478"/>
    </location>
</feature>
<dbReference type="Proteomes" id="UP001652409">
    <property type="component" value="Unassembled WGS sequence"/>
</dbReference>
<dbReference type="RefSeq" id="WP_158420909.1">
    <property type="nucleotide sequence ID" value="NZ_JAOQJL010000007.1"/>
</dbReference>
<gene>
    <name evidence="4" type="ORF">OCV61_05195</name>
</gene>
<feature type="compositionally biased region" description="Polar residues" evidence="1">
    <location>
        <begin position="24"/>
        <end position="37"/>
    </location>
</feature>
<dbReference type="Pfam" id="PF06605">
    <property type="entry name" value="Prophage_tail"/>
    <property type="match status" value="1"/>
</dbReference>
<evidence type="ECO:0000259" key="2">
    <source>
        <dbReference type="Pfam" id="PF06605"/>
    </source>
</evidence>
<dbReference type="InterPro" id="IPR044051">
    <property type="entry name" value="Prophage_tail_N"/>
</dbReference>
<reference evidence="4 5" key="1">
    <citation type="journal article" date="2021" name="ISME Commun">
        <title>Automated analysis of genomic sequences facilitates high-throughput and comprehensive description of bacteria.</title>
        <authorList>
            <person name="Hitch T.C.A."/>
        </authorList>
    </citation>
    <scope>NUCLEOTIDE SEQUENCE [LARGE SCALE GENOMIC DNA]</scope>
    <source>
        <strain evidence="4 5">Sanger_23</strain>
    </source>
</reference>
<dbReference type="EMBL" id="JAOQJL010000007">
    <property type="protein sequence ID" value="MCU6764808.1"/>
    <property type="molecule type" value="Genomic_DNA"/>
</dbReference>
<dbReference type="NCBIfam" id="TIGR01665">
    <property type="entry name" value="put_anti_recept"/>
    <property type="match status" value="1"/>
</dbReference>
<dbReference type="Pfam" id="PF18994">
    <property type="entry name" value="Prophage_tailD1"/>
    <property type="match status" value="1"/>
</dbReference>
<protein>
    <submittedName>
        <fullName evidence="4">Phage tail protein</fullName>
    </submittedName>
</protein>
<proteinExistence type="predicted"/>
<feature type="domain" description="Tail spike" evidence="2">
    <location>
        <begin position="480"/>
        <end position="724"/>
    </location>
</feature>
<dbReference type="InterPro" id="IPR007119">
    <property type="entry name" value="Phage_tail_spike_N"/>
</dbReference>
<dbReference type="Gene3D" id="2.60.120.200">
    <property type="match status" value="1"/>
</dbReference>
<evidence type="ECO:0000259" key="3">
    <source>
        <dbReference type="Pfam" id="PF18994"/>
    </source>
</evidence>
<keyword evidence="5" id="KW-1185">Reference proteome</keyword>
<organism evidence="4 5">
    <name type="scientific">Blautia ammoniilytica</name>
    <dbReference type="NCBI Taxonomy" id="2981782"/>
    <lineage>
        <taxon>Bacteria</taxon>
        <taxon>Bacillati</taxon>
        <taxon>Bacillota</taxon>
        <taxon>Clostridia</taxon>
        <taxon>Lachnospirales</taxon>
        <taxon>Lachnospiraceae</taxon>
        <taxon>Blautia</taxon>
    </lineage>
</organism>
<sequence length="847" mass="93175">MGLKLLVNATEDFTGEFRKTANTQAQWKMNDSPSGDDTTLHDSSGHARNFTINGWSGTTASTRAGKLGKFFRFNTVNPATEKTHLRATNTGDFFTELGKRIVAGGWIYPTTYSVGTTFVPIFSTRSGPGNPLFYLSLRSGRLRNMLYDASGTLIYDVIEPDPMGVVLQNNGAYFIGTVIDLEAKTVQSLVCDRSTGDVFKTAIRSFTGELNPSCTADIVMGMYADSYYFAGGFDDWFYETDSNLTIDDLEAHFLSGLLANGADVDSSVDAISNPGSVTLKQTDGVYAESGVLYTRILDLGEGGLAGEGKIQLVGTVDAGITSISEVKTRTSDSLEDVSFSDWEAVGTDGVIQSPNLRYIQIQMTLSTTDTSMTPELSAIQIYETPKAPYSKLGYARPVVLSDGGIREAVLENAYDIIVTSELNGSDYLEFSIPFKDGKRSYLDNEKKLQITKDIYRIRTVTDDKGEDGKTVTSIYAEAAFYDLAYSEKKSEQTYEAETAEKPMAYALQGTGWSVGKITVSTKRSWQSTDKNALSMLRTIQSIYGGDLEFDNVNKQVSLLTQSGSNSGAVFAYRKNMKSIQRVVDTRSLVTRLYAYGADGMTFASINNGKEYVENTEYSSEIRVSTLDCSSFTNPYQMLEYTEMRLADYSKPSISYVIQVMDLSVLTGWEHESFGIGDVVTVDDKDLGIRISTRIIRMDYNVQEPWKTVIELSTKLKELGDSSASWEKAADTLSSSDLLDRQEMKDLVVNNHLLNSRADDGFSYWQNSGFEVDGENGASGNASFKCVGALNTTKTLSQEVYPATRSSYTVSASIVTENLKKGANGRVGIELIIEYEDGSEETRFVELY</sequence>
<accession>A0ABT2TRE7</accession>
<evidence type="ECO:0000313" key="4">
    <source>
        <dbReference type="EMBL" id="MCU6764808.1"/>
    </source>
</evidence>
<dbReference type="InterPro" id="IPR010572">
    <property type="entry name" value="Tail_dom"/>
</dbReference>
<evidence type="ECO:0000313" key="5">
    <source>
        <dbReference type="Proteomes" id="UP001652409"/>
    </source>
</evidence>
<evidence type="ECO:0000256" key="1">
    <source>
        <dbReference type="SAM" id="MobiDB-lite"/>
    </source>
</evidence>